<dbReference type="InParanoid" id="H6QTC7"/>
<reference evidence="2" key="1">
    <citation type="journal article" date="2011" name="Proc. Natl. Acad. Sci. U.S.A.">
        <title>Obligate biotrophy features unraveled by the genomic analysis of rust fungi.</title>
        <authorList>
            <person name="Duplessis S."/>
            <person name="Cuomo C.A."/>
            <person name="Lin Y.-C."/>
            <person name="Aerts A."/>
            <person name="Tisserant E."/>
            <person name="Veneault-Fourrey C."/>
            <person name="Joly D.L."/>
            <person name="Hacquard S."/>
            <person name="Amselem J."/>
            <person name="Cantarel B.L."/>
            <person name="Chiu R."/>
            <person name="Coutinho P.M."/>
            <person name="Feau N."/>
            <person name="Field M."/>
            <person name="Frey P."/>
            <person name="Gelhaye E."/>
            <person name="Goldberg J."/>
            <person name="Grabherr M.G."/>
            <person name="Kodira C.D."/>
            <person name="Kohler A."/>
            <person name="Kuees U."/>
            <person name="Lindquist E.A."/>
            <person name="Lucas S.M."/>
            <person name="Mago R."/>
            <person name="Mauceli E."/>
            <person name="Morin E."/>
            <person name="Murat C."/>
            <person name="Pangilinan J.L."/>
            <person name="Park R."/>
            <person name="Pearson M."/>
            <person name="Quesneville H."/>
            <person name="Rouhier N."/>
            <person name="Sakthikumar S."/>
            <person name="Salamov A.A."/>
            <person name="Schmutz J."/>
            <person name="Selles B."/>
            <person name="Shapiro H."/>
            <person name="Tanguay P."/>
            <person name="Tuskan G.A."/>
            <person name="Henrissat B."/>
            <person name="Van de Peer Y."/>
            <person name="Rouze P."/>
            <person name="Ellis J.G."/>
            <person name="Dodds P.N."/>
            <person name="Schein J.E."/>
            <person name="Zhong S."/>
            <person name="Hamelin R.C."/>
            <person name="Grigoriev I.V."/>
            <person name="Szabo L.J."/>
            <person name="Martin F."/>
        </authorList>
    </citation>
    <scope>NUCLEOTIDE SEQUENCE [LARGE SCALE GENOMIC DNA]</scope>
    <source>
        <strain evidence="2">CRL 75-36-700-3 / race SCCL</strain>
    </source>
</reference>
<protein>
    <submittedName>
        <fullName evidence="1">Uncharacterized protein</fullName>
    </submittedName>
</protein>
<evidence type="ECO:0000313" key="2">
    <source>
        <dbReference type="Proteomes" id="UP000008783"/>
    </source>
</evidence>
<gene>
    <name evidence="1" type="ORF">PGTG_21896</name>
</gene>
<dbReference type="RefSeq" id="XP_003889226.1">
    <property type="nucleotide sequence ID" value="XM_003889177.1"/>
</dbReference>
<dbReference type="VEuPathDB" id="FungiDB:PGTG_21896"/>
<dbReference type="KEGG" id="pgr:PGTG_21896"/>
<sequence length="56" mass="6601">MGQQAKISPPTSLVTIYQTIWPSVLVCYREIRELQRCCAEQLNRLKPSEPWKRHCN</sequence>
<keyword evidence="2" id="KW-1185">Reference proteome</keyword>
<name>H6QTC7_PUCGT</name>
<proteinExistence type="predicted"/>
<organism evidence="1 2">
    <name type="scientific">Puccinia graminis f. sp. tritici (strain CRL 75-36-700-3 / race SCCL)</name>
    <name type="common">Black stem rust fungus</name>
    <dbReference type="NCBI Taxonomy" id="418459"/>
    <lineage>
        <taxon>Eukaryota</taxon>
        <taxon>Fungi</taxon>
        <taxon>Dikarya</taxon>
        <taxon>Basidiomycota</taxon>
        <taxon>Pucciniomycotina</taxon>
        <taxon>Pucciniomycetes</taxon>
        <taxon>Pucciniales</taxon>
        <taxon>Pucciniaceae</taxon>
        <taxon>Puccinia</taxon>
    </lineage>
</organism>
<dbReference type="Proteomes" id="UP000008783">
    <property type="component" value="Unassembled WGS sequence"/>
</dbReference>
<evidence type="ECO:0000313" key="1">
    <source>
        <dbReference type="EMBL" id="EHS64146.1"/>
    </source>
</evidence>
<dbReference type="GeneID" id="13541697"/>
<dbReference type="EMBL" id="DS178311">
    <property type="protein sequence ID" value="EHS64146.1"/>
    <property type="molecule type" value="Genomic_DNA"/>
</dbReference>
<dbReference type="AlphaFoldDB" id="H6QTC7"/>
<dbReference type="HOGENOM" id="CLU_3015258_0_0_1"/>
<accession>H6QTC7</accession>